<feature type="compositionally biased region" description="Low complexity" evidence="1">
    <location>
        <begin position="160"/>
        <end position="175"/>
    </location>
</feature>
<evidence type="ECO:0000313" key="3">
    <source>
        <dbReference type="Proteomes" id="UP001162031"/>
    </source>
</evidence>
<evidence type="ECO:0000256" key="1">
    <source>
        <dbReference type="SAM" id="MobiDB-lite"/>
    </source>
</evidence>
<gene>
    <name evidence="2" type="ORF">HBR001_LOCUS724</name>
</gene>
<comment type="caution">
    <text evidence="2">The sequence shown here is derived from an EMBL/GenBank/DDBJ whole genome shotgun (WGS) entry which is preliminary data.</text>
</comment>
<name>A0AAV0T3L8_HYABA</name>
<feature type="region of interest" description="Disordered" evidence="1">
    <location>
        <begin position="158"/>
        <end position="193"/>
    </location>
</feature>
<reference evidence="2" key="1">
    <citation type="submission" date="2022-12" db="EMBL/GenBank/DDBJ databases">
        <authorList>
            <person name="Webb A."/>
        </authorList>
    </citation>
    <scope>NUCLEOTIDE SEQUENCE</scope>
    <source>
        <strain evidence="2">Hp1</strain>
    </source>
</reference>
<feature type="compositionally biased region" description="Basic and acidic residues" evidence="1">
    <location>
        <begin position="79"/>
        <end position="96"/>
    </location>
</feature>
<evidence type="ECO:0000313" key="2">
    <source>
        <dbReference type="EMBL" id="CAI5711811.1"/>
    </source>
</evidence>
<accession>A0AAV0T3L8</accession>
<protein>
    <submittedName>
        <fullName evidence="2">Uncharacterized protein</fullName>
    </submittedName>
</protein>
<feature type="compositionally biased region" description="Polar residues" evidence="1">
    <location>
        <begin position="345"/>
        <end position="357"/>
    </location>
</feature>
<proteinExistence type="predicted"/>
<feature type="region of interest" description="Disordered" evidence="1">
    <location>
        <begin position="303"/>
        <end position="370"/>
    </location>
</feature>
<organism evidence="2 3">
    <name type="scientific">Hyaloperonospora brassicae</name>
    <name type="common">Brassica downy mildew</name>
    <name type="synonym">Peronospora brassicae</name>
    <dbReference type="NCBI Taxonomy" id="162125"/>
    <lineage>
        <taxon>Eukaryota</taxon>
        <taxon>Sar</taxon>
        <taxon>Stramenopiles</taxon>
        <taxon>Oomycota</taxon>
        <taxon>Peronosporomycetes</taxon>
        <taxon>Peronosporales</taxon>
        <taxon>Peronosporaceae</taxon>
        <taxon>Hyaloperonospora</taxon>
    </lineage>
</organism>
<dbReference type="EMBL" id="CANTFL010000086">
    <property type="protein sequence ID" value="CAI5711811.1"/>
    <property type="molecule type" value="Genomic_DNA"/>
</dbReference>
<dbReference type="Proteomes" id="UP001162031">
    <property type="component" value="Unassembled WGS sequence"/>
</dbReference>
<feature type="compositionally biased region" description="Polar residues" evidence="1">
    <location>
        <begin position="58"/>
        <end position="67"/>
    </location>
</feature>
<feature type="region of interest" description="Disordered" evidence="1">
    <location>
        <begin position="54"/>
        <end position="112"/>
    </location>
</feature>
<sequence>MEGSGSVQTLIDRFERLARANAAAPGPPSRTLLTWKKTVMPALRDSPVKRIIGRMNRQRSSALSTPVHTVAEKEEETAAPDKEPLDGEETAEHAEDRMDEEGTAELVRKPLQEEERARADLCKSVGCKDLTVEELDVDDTTPCSPYDTIKTSLFAMAPRSPSASSTASTGSLDSLFNSPDQLQSAGETSAEGCKPVRPAAVDCSRCSFRYDNRQPTTTSKLVPPTIYRRCMLTRKPSCTTTIVPAHKTPRQSSQSAQEVVASSSSIRTRIAPSSIPRYMDYDSAPRFAATKAWNMERRRQLEERNRTQAAKKVRLPAGSKPPPSTLHVNGPRMTDAGSMTAVRHSGTSVRTALSRSGSMPGRPNSAQPLGQLRRCKSIQCPYSSVL</sequence>
<dbReference type="AlphaFoldDB" id="A0AAV0T3L8"/>
<feature type="compositionally biased region" description="Polar residues" evidence="1">
    <location>
        <begin position="176"/>
        <end position="187"/>
    </location>
</feature>
<keyword evidence="3" id="KW-1185">Reference proteome</keyword>